<dbReference type="Gene3D" id="1.10.510.40">
    <property type="match status" value="1"/>
</dbReference>
<comment type="pathway">
    <text evidence="1">Siderophore biosynthesis.</text>
</comment>
<dbReference type="InterPro" id="IPR007310">
    <property type="entry name" value="Aerobactin_biosyn_IucA/IucC_N"/>
</dbReference>
<feature type="compositionally biased region" description="Basic and acidic residues" evidence="3">
    <location>
        <begin position="79"/>
        <end position="143"/>
    </location>
</feature>
<keyword evidence="7" id="KW-1185">Reference proteome</keyword>
<dbReference type="GO" id="GO:0019290">
    <property type="term" value="P:siderophore biosynthetic process"/>
    <property type="evidence" value="ECO:0007669"/>
    <property type="project" value="InterPro"/>
</dbReference>
<dbReference type="PANTHER" id="PTHR34384">
    <property type="entry name" value="L-2,3-DIAMINOPROPANOATE--CITRATE LIGASE"/>
    <property type="match status" value="1"/>
</dbReference>
<dbReference type="Pfam" id="PF06276">
    <property type="entry name" value="FhuF"/>
    <property type="match status" value="1"/>
</dbReference>
<dbReference type="GO" id="GO:0016881">
    <property type="term" value="F:acid-amino acid ligase activity"/>
    <property type="evidence" value="ECO:0007669"/>
    <property type="project" value="UniProtKB-ARBA"/>
</dbReference>
<comment type="similarity">
    <text evidence="2">Belongs to the IucA/IucC family.</text>
</comment>
<dbReference type="Pfam" id="PF04183">
    <property type="entry name" value="IucA_IucC"/>
    <property type="match status" value="1"/>
</dbReference>
<dbReference type="KEGG" id="svl:Strvi_6803"/>
<evidence type="ECO:0000256" key="3">
    <source>
        <dbReference type="SAM" id="MobiDB-lite"/>
    </source>
</evidence>
<reference evidence="6" key="1">
    <citation type="submission" date="2011-08" db="EMBL/GenBank/DDBJ databases">
        <title>Complete sequence of chromosome of Streptomyces violaceusniger Tu 4113.</title>
        <authorList>
            <consortium name="US DOE Joint Genome Institute"/>
            <person name="Lucas S."/>
            <person name="Han J."/>
            <person name="Lapidus A."/>
            <person name="Cheng J.-F."/>
            <person name="Goodwin L."/>
            <person name="Pitluck S."/>
            <person name="Peters L."/>
            <person name="Ivanova N."/>
            <person name="Daligault H."/>
            <person name="Detter J.C."/>
            <person name="Han C."/>
            <person name="Tapia R."/>
            <person name="Land M."/>
            <person name="Hauser L."/>
            <person name="Kyrpides N."/>
            <person name="Ivanova N."/>
            <person name="Pagani I."/>
            <person name="Hagen A."/>
            <person name="Katz L."/>
            <person name="Fiedler H.-P."/>
            <person name="Keasling J."/>
            <person name="Fortman J."/>
            <person name="Woyke T."/>
        </authorList>
    </citation>
    <scope>NUCLEOTIDE SEQUENCE [LARGE SCALE GENOMIC DNA]</scope>
    <source>
        <strain evidence="6">Tu 4113</strain>
    </source>
</reference>
<dbReference type="Proteomes" id="UP000008703">
    <property type="component" value="Chromosome"/>
</dbReference>
<evidence type="ECO:0000313" key="6">
    <source>
        <dbReference type="EMBL" id="AEM86179.1"/>
    </source>
</evidence>
<evidence type="ECO:0000259" key="4">
    <source>
        <dbReference type="Pfam" id="PF04183"/>
    </source>
</evidence>
<accession>G2NVT8</accession>
<feature type="domain" description="Aerobactin siderophore biosynthesis IucA/IucC-like C-terminal" evidence="5">
    <location>
        <begin position="519"/>
        <end position="678"/>
    </location>
</feature>
<feature type="region of interest" description="Disordered" evidence="3">
    <location>
        <begin position="72"/>
        <end position="197"/>
    </location>
</feature>
<dbReference type="AlphaFoldDB" id="G2NVT8"/>
<dbReference type="eggNOG" id="COG4264">
    <property type="taxonomic scope" value="Bacteria"/>
</dbReference>
<evidence type="ECO:0000259" key="5">
    <source>
        <dbReference type="Pfam" id="PF06276"/>
    </source>
</evidence>
<dbReference type="EMBL" id="CP002994">
    <property type="protein sequence ID" value="AEM86179.1"/>
    <property type="molecule type" value="Genomic_DNA"/>
</dbReference>
<feature type="compositionally biased region" description="Low complexity" evidence="3">
    <location>
        <begin position="155"/>
        <end position="164"/>
    </location>
</feature>
<gene>
    <name evidence="6" type="ORF">Strvi_6803</name>
</gene>
<protein>
    <submittedName>
        <fullName evidence="6">IucA/IucC family protein</fullName>
    </submittedName>
</protein>
<feature type="compositionally biased region" description="Polar residues" evidence="3">
    <location>
        <begin position="167"/>
        <end position="178"/>
    </location>
</feature>
<name>G2NVT8_STRV4</name>
<sequence length="713" mass="77111">MTEEEELLGRVLDTFLREDAYRLRSRATPERRADGDWLRIALEGGESVLLPVEPEGFQCDIRARRRPLLCAPATAEWTPADRADAEPADAERTRPERADAGRAPGERADAERTPGDRTRPERVDADRAAERADAERTHPERADAGPPSAERADADPTSAPDPADGSGNRTPGAPSTAQEADEPRAPGVPGAQAGCPPHTLLTGLAPVLGRLRAAVPEEDRPLYDVFVTECRQALDAMRLHTRIRPGVVAELAARHGEGRPWTGMSGAVAYDTLAAFRDHPVYPTSRGRAVFTEDQLRAHAPEFHPTFPLRWLVLPREALGGDPARLPDWWPTPAQLGLGSGRPSDERRRLAFPVHPLTVGRPLEAALRAAGLEGEARLADRPLLDVRPTLSMRTVAVADDPLVHLKLPLTTSTLGMRNRRSVKPGTLIDGEVAQRLVEAVIAREPRFGATVLLADETTHLHAGHELLATLVRRYPPGLENATIVPLAGLLAPAPDGTLVIDGLAERHYGGDVLALLDDYLTLLFDFHTTLFAYGIALESHQQNISLVFESGGDNGGAVPRLRLLIKDHDGPRVHAIRLAAMVGGGPAADLCGFDDRRILTSGDGPVADVFTTITVHLCAAAPVFELARLGRAPLDTLLRRLRDRLTDAVDRLAVTRPGAAAALLRRRVLDADRLPVKAMVTAGTLFTKERSGAVDINKHYVTGPNYLLRGSGR</sequence>
<dbReference type="InterPro" id="IPR037455">
    <property type="entry name" value="LucA/IucC-like"/>
</dbReference>
<evidence type="ECO:0000256" key="2">
    <source>
        <dbReference type="ARBA" id="ARBA00007832"/>
    </source>
</evidence>
<dbReference type="HOGENOM" id="CLU_023790_0_0_11"/>
<evidence type="ECO:0000256" key="1">
    <source>
        <dbReference type="ARBA" id="ARBA00004924"/>
    </source>
</evidence>
<dbReference type="PANTHER" id="PTHR34384:SF5">
    <property type="entry name" value="L-2,3-DIAMINOPROPANOATE--CITRATE LIGASE"/>
    <property type="match status" value="1"/>
</dbReference>
<organism evidence="6 7">
    <name type="scientific">Streptomyces violaceusniger (strain Tu 4113)</name>
    <dbReference type="NCBI Taxonomy" id="653045"/>
    <lineage>
        <taxon>Bacteria</taxon>
        <taxon>Bacillati</taxon>
        <taxon>Actinomycetota</taxon>
        <taxon>Actinomycetes</taxon>
        <taxon>Kitasatosporales</taxon>
        <taxon>Streptomycetaceae</taxon>
        <taxon>Streptomyces</taxon>
        <taxon>Streptomyces violaceusniger group</taxon>
    </lineage>
</organism>
<dbReference type="RefSeq" id="WP_014059656.1">
    <property type="nucleotide sequence ID" value="NC_015957.1"/>
</dbReference>
<dbReference type="InterPro" id="IPR022770">
    <property type="entry name" value="IucA/IucC-like_C"/>
</dbReference>
<feature type="domain" description="Aerobactin siderophore biosynthesis IucA/IucC N-terminal" evidence="4">
    <location>
        <begin position="275"/>
        <end position="491"/>
    </location>
</feature>
<evidence type="ECO:0000313" key="7">
    <source>
        <dbReference type="Proteomes" id="UP000008703"/>
    </source>
</evidence>
<proteinExistence type="inferred from homology"/>